<accession>A0A830EVX8</accession>
<keyword evidence="2" id="KW-0472">Membrane</keyword>
<feature type="region of interest" description="Disordered" evidence="1">
    <location>
        <begin position="688"/>
        <end position="756"/>
    </location>
</feature>
<keyword evidence="2" id="KW-1133">Transmembrane helix</keyword>
<dbReference type="Proteomes" id="UP000653099">
    <property type="component" value="Unassembled WGS sequence"/>
</dbReference>
<feature type="transmembrane region" description="Helical" evidence="2">
    <location>
        <begin position="14"/>
        <end position="35"/>
    </location>
</feature>
<keyword evidence="4" id="KW-1185">Reference proteome</keyword>
<comment type="caution">
    <text evidence="3">The sequence shown here is derived from an EMBL/GenBank/DDBJ whole genome shotgun (WGS) entry which is preliminary data.</text>
</comment>
<feature type="transmembrane region" description="Helical" evidence="2">
    <location>
        <begin position="129"/>
        <end position="150"/>
    </location>
</feature>
<evidence type="ECO:0000256" key="1">
    <source>
        <dbReference type="SAM" id="MobiDB-lite"/>
    </source>
</evidence>
<reference evidence="3" key="2">
    <citation type="submission" date="2020-09" db="EMBL/GenBank/DDBJ databases">
        <authorList>
            <person name="Sun Q."/>
            <person name="Ohkuma M."/>
        </authorList>
    </citation>
    <scope>NUCLEOTIDE SEQUENCE</scope>
    <source>
        <strain evidence="3">JCM 14359</strain>
    </source>
</reference>
<dbReference type="AlphaFoldDB" id="A0A830EVX8"/>
<feature type="transmembrane region" description="Helical" evidence="2">
    <location>
        <begin position="69"/>
        <end position="88"/>
    </location>
</feature>
<sequence length="756" mass="84774">MVVSGSEFIRSPGIAAWVIFWIYAVFATLGGYSLARTFKKNGILVGHFNELFRFLTRVRIWSLRYRKTYTLAVTGVLLAVFLVLVYWAEVLHAAFYPSPAPFSGVVDYATWILVFVVSGLQQGQTPNSILALLLAGVFPFVVLGSIVTIVRYTSEQAHDTLVKQMAEGQIGAYRVLIFNYHEKYDGVIRSILDRSDAFVVIFAKESNLQDARSFIDGLEDLDSKEYRTKIERLSYSEDLLFEQYDAVGADELYILPDTNNDTDYENVRLVTELNRHVSDLEDSPNRRADTPSTVWLSDSRKLAGVSDSLADTRFREHLHAVSFQTDIRDLMRLDVATPVRELDAYYHFDTVPTPPEWIRGYRLSNYTFHATPLSDSEHEALAEIRAFDATDARWTEATDTRRVRLKRDVLSEVEARLRADLESGDRDEIGILYGLLSDISGTTVPIRFADAHLNPQMETATASLQVAKERHVEADTAAGDDTPGDGAGDVFVVNLNDRIREFVFSFGQHPAERGRNLTVYNSAGQVTPELSDAVNAVQYDSISELLEMLFHETDKSPRTLEAGDKVVIALNHTVPDPEVNILRILDAIDDRLRDSATGIDHTDVFLAVESDTRSHNGEYRYLSVDKVLRTHETQLSFLHNIVQFRHSEPINGLIQEGKLTRTAAVNWAVETAHYLRKFRVDRFERHDEAEAADTPPVDGNADGAADGTREDGRLPLTTLSLQRDPESAAGLTVELSEPTGDDDTPAGEFLLSFPRT</sequence>
<keyword evidence="2" id="KW-0812">Transmembrane</keyword>
<feature type="transmembrane region" description="Helical" evidence="2">
    <location>
        <begin position="100"/>
        <end position="117"/>
    </location>
</feature>
<name>A0A830EVX8_9EURY</name>
<gene>
    <name evidence="3" type="ORF">GCM10008995_27010</name>
</gene>
<reference evidence="3" key="1">
    <citation type="journal article" date="2014" name="Int. J. Syst. Evol. Microbiol.">
        <title>Complete genome sequence of Corynebacterium casei LMG S-19264T (=DSM 44701T), isolated from a smear-ripened cheese.</title>
        <authorList>
            <consortium name="US DOE Joint Genome Institute (JGI-PGF)"/>
            <person name="Walter F."/>
            <person name="Albersmeier A."/>
            <person name="Kalinowski J."/>
            <person name="Ruckert C."/>
        </authorList>
    </citation>
    <scope>NUCLEOTIDE SEQUENCE</scope>
    <source>
        <strain evidence="3">JCM 14359</strain>
    </source>
</reference>
<evidence type="ECO:0000313" key="3">
    <source>
        <dbReference type="EMBL" id="GGJ15784.1"/>
    </source>
</evidence>
<dbReference type="RefSeq" id="WP_188788314.1">
    <property type="nucleotide sequence ID" value="NZ_BMOC01000024.1"/>
</dbReference>
<evidence type="ECO:0000256" key="2">
    <source>
        <dbReference type="SAM" id="Phobius"/>
    </source>
</evidence>
<dbReference type="EMBL" id="BMOC01000024">
    <property type="protein sequence ID" value="GGJ15784.1"/>
    <property type="molecule type" value="Genomic_DNA"/>
</dbReference>
<evidence type="ECO:0000313" key="4">
    <source>
        <dbReference type="Proteomes" id="UP000653099"/>
    </source>
</evidence>
<proteinExistence type="predicted"/>
<protein>
    <submittedName>
        <fullName evidence="3">Uncharacterized protein</fullName>
    </submittedName>
</protein>
<organism evidence="3 4">
    <name type="scientific">Halobellus salinus</name>
    <dbReference type="NCBI Taxonomy" id="931585"/>
    <lineage>
        <taxon>Archaea</taxon>
        <taxon>Methanobacteriati</taxon>
        <taxon>Methanobacteriota</taxon>
        <taxon>Stenosarchaea group</taxon>
        <taxon>Halobacteria</taxon>
        <taxon>Halobacteriales</taxon>
        <taxon>Haloferacaceae</taxon>
        <taxon>Halobellus</taxon>
    </lineage>
</organism>